<comment type="caution">
    <text evidence="8">The sequence shown here is derived from an EMBL/GenBank/DDBJ whole genome shotgun (WGS) entry which is preliminary data.</text>
</comment>
<evidence type="ECO:0000259" key="7">
    <source>
        <dbReference type="Pfam" id="PF22783"/>
    </source>
</evidence>
<dbReference type="InterPro" id="IPR013783">
    <property type="entry name" value="Ig-like_fold"/>
</dbReference>
<dbReference type="GO" id="GO:0005509">
    <property type="term" value="F:calcium ion binding"/>
    <property type="evidence" value="ECO:0007669"/>
    <property type="project" value="InterPro"/>
</dbReference>
<feature type="domain" description="Bacterial Ig-like" evidence="6">
    <location>
        <begin position="597"/>
        <end position="691"/>
    </location>
</feature>
<dbReference type="Gene3D" id="2.130.10.130">
    <property type="entry name" value="Integrin alpha, N-terminal"/>
    <property type="match status" value="4"/>
</dbReference>
<dbReference type="GO" id="GO:0007155">
    <property type="term" value="P:cell adhesion"/>
    <property type="evidence" value="ECO:0007669"/>
    <property type="project" value="InterPro"/>
</dbReference>
<evidence type="ECO:0000256" key="2">
    <source>
        <dbReference type="ARBA" id="ARBA00022737"/>
    </source>
</evidence>
<feature type="domain" description="Biofilm-associated protein BapA-like prefix-like" evidence="7">
    <location>
        <begin position="25"/>
        <end position="90"/>
    </location>
</feature>
<dbReference type="PATRIC" id="fig|472175.3.peg.1960"/>
<feature type="domain" description="Bacterial Ig-like" evidence="6">
    <location>
        <begin position="385"/>
        <end position="475"/>
    </location>
</feature>
<dbReference type="InterPro" id="IPR013517">
    <property type="entry name" value="FG-GAP"/>
</dbReference>
<dbReference type="PRINTS" id="PR01185">
    <property type="entry name" value="INTEGRINA"/>
</dbReference>
<organism evidence="8 9">
    <name type="scientific">Nitratireductor basaltis</name>
    <dbReference type="NCBI Taxonomy" id="472175"/>
    <lineage>
        <taxon>Bacteria</taxon>
        <taxon>Pseudomonadati</taxon>
        <taxon>Pseudomonadota</taxon>
        <taxon>Alphaproteobacteria</taxon>
        <taxon>Hyphomicrobiales</taxon>
        <taxon>Phyllobacteriaceae</taxon>
        <taxon>Nitratireductor</taxon>
    </lineage>
</organism>
<dbReference type="Pfam" id="PF19077">
    <property type="entry name" value="Big_13"/>
    <property type="match status" value="17"/>
</dbReference>
<dbReference type="PANTHER" id="PTHR23221">
    <property type="entry name" value="GLYCOSYLPHOSPHATIDYLINOSITOL PHOSPHOLIPASE D"/>
    <property type="match status" value="1"/>
</dbReference>
<dbReference type="Proteomes" id="UP000053675">
    <property type="component" value="Unassembled WGS sequence"/>
</dbReference>
<feature type="domain" description="Bacterial Ig-like" evidence="6">
    <location>
        <begin position="1544"/>
        <end position="1641"/>
    </location>
</feature>
<keyword evidence="9" id="KW-1185">Reference proteome</keyword>
<gene>
    <name evidence="8" type="ORF">EL18_01955</name>
</gene>
<dbReference type="Gene3D" id="2.60.40.10">
    <property type="entry name" value="Immunoglobulins"/>
    <property type="match status" value="17"/>
</dbReference>
<dbReference type="Pfam" id="PF22783">
    <property type="entry name" value="BapA_N"/>
    <property type="match status" value="1"/>
</dbReference>
<dbReference type="Pfam" id="PF00353">
    <property type="entry name" value="HemolysinCabind"/>
    <property type="match status" value="1"/>
</dbReference>
<evidence type="ECO:0000313" key="9">
    <source>
        <dbReference type="Proteomes" id="UP000053675"/>
    </source>
</evidence>
<feature type="region of interest" description="Disordered" evidence="5">
    <location>
        <begin position="779"/>
        <end position="812"/>
    </location>
</feature>
<feature type="region of interest" description="Disordered" evidence="5">
    <location>
        <begin position="1344"/>
        <end position="1366"/>
    </location>
</feature>
<dbReference type="InterPro" id="IPR001343">
    <property type="entry name" value="Hemolysn_Ca-bd"/>
</dbReference>
<evidence type="ECO:0000259" key="6">
    <source>
        <dbReference type="Pfam" id="PF19077"/>
    </source>
</evidence>
<feature type="domain" description="Bacterial Ig-like" evidence="6">
    <location>
        <begin position="1849"/>
        <end position="1951"/>
    </location>
</feature>
<reference evidence="8 9" key="1">
    <citation type="submission" date="2014-05" db="EMBL/GenBank/DDBJ databases">
        <title>Draft Genome Sequence of Nitratireductor basaltis Strain UMTGB225, A Marine Bacterium Isolated from Green Barrel Tunicate.</title>
        <authorList>
            <person name="Gan H.Y."/>
        </authorList>
    </citation>
    <scope>NUCLEOTIDE SEQUENCE [LARGE SCALE GENOMIC DNA]</scope>
    <source>
        <strain evidence="8 9">UMTGB225</strain>
    </source>
</reference>
<dbReference type="Pfam" id="PF01839">
    <property type="entry name" value="FG-GAP"/>
    <property type="match status" value="4"/>
</dbReference>
<keyword evidence="1" id="KW-0732">Signal</keyword>
<evidence type="ECO:0000256" key="5">
    <source>
        <dbReference type="SAM" id="MobiDB-lite"/>
    </source>
</evidence>
<dbReference type="RefSeq" id="WP_036482268.1">
    <property type="nucleotide sequence ID" value="NZ_JMQM01000001.1"/>
</dbReference>
<feature type="compositionally biased region" description="Low complexity" evidence="5">
    <location>
        <begin position="1349"/>
        <end position="1362"/>
    </location>
</feature>
<dbReference type="InterPro" id="IPR048051">
    <property type="entry name" value="BapA-like_prefix-like"/>
</dbReference>
<feature type="domain" description="Bacterial Ig-like" evidence="6">
    <location>
        <begin position="1029"/>
        <end position="1123"/>
    </location>
</feature>
<protein>
    <submittedName>
        <fullName evidence="8">Iron-regulated protein FrpC</fullName>
    </submittedName>
</protein>
<evidence type="ECO:0000313" key="8">
    <source>
        <dbReference type="EMBL" id="KFB10914.1"/>
    </source>
</evidence>
<dbReference type="SMART" id="SM00191">
    <property type="entry name" value="Int_alpha"/>
    <property type="match status" value="7"/>
</dbReference>
<dbReference type="eggNOG" id="COG2931">
    <property type="taxonomic scope" value="Bacteria"/>
</dbReference>
<feature type="domain" description="Bacterial Ig-like" evidence="6">
    <location>
        <begin position="1747"/>
        <end position="1845"/>
    </location>
</feature>
<evidence type="ECO:0000256" key="4">
    <source>
        <dbReference type="ARBA" id="ARBA00023180"/>
    </source>
</evidence>
<proteinExistence type="predicted"/>
<feature type="domain" description="Bacterial Ig-like" evidence="6">
    <location>
        <begin position="1645"/>
        <end position="1743"/>
    </location>
</feature>
<accession>A0A084UD78</accession>
<keyword evidence="4" id="KW-0325">Glycoprotein</keyword>
<dbReference type="PANTHER" id="PTHR23221:SF7">
    <property type="entry name" value="PHOSPHATIDYLINOSITOL-GLYCAN-SPECIFIC PHOSPHOLIPASE D"/>
    <property type="match status" value="1"/>
</dbReference>
<feature type="domain" description="Bacterial Ig-like" evidence="6">
    <location>
        <begin position="492"/>
        <end position="583"/>
    </location>
</feature>
<feature type="domain" description="Bacterial Ig-like" evidence="6">
    <location>
        <begin position="1137"/>
        <end position="1230"/>
    </location>
</feature>
<feature type="domain" description="Bacterial Ig-like" evidence="6">
    <location>
        <begin position="169"/>
        <end position="259"/>
    </location>
</feature>
<dbReference type="InterPro" id="IPR000413">
    <property type="entry name" value="Integrin_alpha"/>
</dbReference>
<feature type="domain" description="Bacterial Ig-like" evidence="6">
    <location>
        <begin position="813"/>
        <end position="907"/>
    </location>
</feature>
<keyword evidence="3" id="KW-0378">Hydrolase</keyword>
<dbReference type="STRING" id="472175.EL18_01955"/>
<feature type="region of interest" description="Disordered" evidence="5">
    <location>
        <begin position="1753"/>
        <end position="1777"/>
    </location>
</feature>
<dbReference type="InterPro" id="IPR028994">
    <property type="entry name" value="Integrin_alpha_N"/>
</dbReference>
<feature type="domain" description="Bacterial Ig-like" evidence="6">
    <location>
        <begin position="1440"/>
        <end position="1539"/>
    </location>
</feature>
<name>A0A084UD78_9HYPH</name>
<dbReference type="GO" id="GO:0016787">
    <property type="term" value="F:hydrolase activity"/>
    <property type="evidence" value="ECO:0007669"/>
    <property type="project" value="UniProtKB-KW"/>
</dbReference>
<dbReference type="EMBL" id="JMQM01000001">
    <property type="protein sequence ID" value="KFB10914.1"/>
    <property type="molecule type" value="Genomic_DNA"/>
</dbReference>
<dbReference type="OrthoDB" id="5720638at2"/>
<sequence>MDILLEFTTPSDNQAKQATLTGAQPSFDVSGLAITRLHVRRGEIQDFQRSGDDLVLYLDSGGTVVLVDFFEEDEEAARPELHLLDDDSDCFVHLGFADDLPGVLNEIVLDEACSNAGFAGFGGLGGLTAPLLLGLGAAGAAGAAILLSDDDDGGAAPPARIPEAPKLVEVAPDSGLPGDGVTNDNMPTIMGTSSEPDGTVITLYLDGEVVGYGTVVDGRWSVELRELLADGTHSFTATQETSSGEVSTPSEPFDVVIDTNGGGANPLPSTPPTVDAFADDTGTVGDGITSDATLFFSGTGEPGSIVTVYIDGTAIGEIAVAADGSWRLDHTDTVLADDTYLITATQKDIAGNPASDHSAPLEVTVDTNGGGTDPRPSAPPTVDGFADDNGVPGDGITNDPTLIFSGTGEPGNTIELFIDGEPVGTQTVQEDGSWSFDHSAVVLPDGTYTITATQTDPAGNPASEPSAPLEVTVDTNGGGETPLPVAPPTVESFETDSGIIGDGITNDATLVFAGTAKPGSTVTVFLDALEIGTALADAQGNWTLDHSQTVLPDGTYSITATQQDVAGNPPSQASAPLQVTVDTNGGGETPLPSAPPTVDSFADDSGIVGDGITNDATLVFTGTGEAGSTVTVHVDGEPIGTATVGADGTWSLDHSQTVLPDGAHVITATQEDAAGNPPSAPSAPLKLAIDTNGGGATPAPSAPPTVDSFAMDSGVIGDGITNDATLVFAGSAKPGATVTLFIDDVEIGTALADANGDWTLDHTAVILPDGLHSVTATQQDVAGNPPSEASAPLDVTVDTNGGGDTPQPSAPPTVDSFADDSGIVGDGLTNDATLIFGGTAEPGATVTVFVDGVEVGTTMADADGDWSFDHTATVLPDGDHSITAIQGDAAGNPASAPSAPLDLTIDTNGGGATPQPSAPPTVDSFADDTGVVGDGITNDATLVFSGTGKAGSVVTVHIDGQPIGTTTVGTDGSWSFDNSAQVLPDGDYVVTATQQDMAGNPPSAASNPMSVTVDTNGGGATPAPSAPPTVDTFADDSGVEGDGITNDATLMFSGTAEAGAIVTVSIDGVEAGSVVADVNGTWTFDHTGTILGDGEHQVTATQQDVAGNPPSAPSLPLDVTVDTNGGGLTPLPSQPPTVDSFADDTGVVGDGVTSDNTLIFSGTAEPGATVTVYTGVDIIGTCTADANGNWTLDHSATVLPDGTYVVTATQQDVAGNPVSPPSLPLTVTVDSMIDPPTIDSFADDTGADANDGITNDASPTISGTGEEGATVEITLDDGAGGTVTGTATVTGGSWTFTPPADLADGTWTATAVQTDIAGNVSGPSNSLPVTVDTTIVPPTIDSFTDDTGADPADGTTNDATPTFTGTGEEGALVEITLDDGAGGTVTGTATVTGGSWSFTPPADLADGTWTATAIQTDIAGNVSAPSTPPFPVTVDTTIIPPTIDSFSDDTGVDPADGITNDATPTFTGTGEEGAVVEITLNDDAGGTVTGTATVTGGTWTFTPPADLADGTWTATAIQTDIAGNVSGPSTPPFPVTVDTTIIPPTIDSFSDDAGVDPADGITNDATPTFTGTGEEGAVVEITLDDGAGGTVTGTATVTGGSWSFTPPADLADGTWTATAIQTDIAGNVSGPSNSLPVTVDTTIIPPTIDSFNDDTGADPADGITNDATPTFTGTGEDGALVEITLDDGAGGTITGTATVTGGSWTFTPPADLADGTWTATAIQTDIAGNVSVPSNSFPVTVDTVVAPPTIDSFTDDTGADPADGITNDATPTFTGTGEDGALVEITLDDGAGGTITGTATVAGGSWSFTPPADLADGTWTATAIQTDIAGNVSTVSNSLPVTVDTVVAPPTIDSFSDDTGVQGDFITSDDTPSFAGTCEDGATVVLTLTRYDELGNAVENFSDVAITTGTSWEFENFTAMADGRWEVVAAQTDIAGNTSANSTPFEVTVDTTTPFLTLEAMSNDYEVADDYVTHAQDFQLSGQADPGAIVEFFLDGAPLSSVAADASGFWESDVIDISSLTGGMTADITARITGINGLYSEEARTISIVDRVDDLGLIHDAQFVGQNADDLVGRYLSNIGDFNGDGIDDFVLSGYGNDAVGQNAGAIYVIYGKEGERLDGLNLGALTVDQGFRVRAESEYDYLGFSISGSGDLNGDGLADLLVGAHRYGTANSEAGRAYVIYGKAGHTNFNISSMPATDGYTLTNSGFNQTGSSVSSAGDVNGDGIDDMLLGATKNAGGGANAGAAYLVFGKAGTSSNIALNTLSPADGIRITGDLAGDTLGESVSILGDVNGDGFNDFLIGAVGQDPNGTASGAAYIVYGKSTGWADIDLSSFSASDGFKVSGLAAGDRLGASVSSAGDFNGDGIEDFLIGAPGTDHNGTDTGSAYVIFGGAGLSSIDLSTLTPAQGTEIRGVLAEGELGAVVSSAGDVDGDGLDDIIVSVPDSDEKGSGTGSAYIIYGKSGGLGTVDVTDLSTQDGFKVVGRASGSKTGHAGKSVTAAGDVNGDGFDDLLLGAPRPSGTPGTAHLIYGTSRTSQWMVLEGTNADDWITGGASSDKITGGGGADTLLGYGGDDHFIVADTAFKRIDGGEGEDTLILSGGGIHIDMTALDEFSILGIDVVDLTGSGNNELTITEQDVLDMSDNGLLRIDGNTGDQVHAAGFTDTGSDQVVGDSTYDVYTSGSATLWVEQQTLIS</sequence>
<feature type="domain" description="Bacterial Ig-like" evidence="6">
    <location>
        <begin position="272"/>
        <end position="367"/>
    </location>
</feature>
<dbReference type="InterPro" id="IPR013519">
    <property type="entry name" value="Int_alpha_beta-p"/>
</dbReference>
<dbReference type="PROSITE" id="PS51470">
    <property type="entry name" value="FG_GAP"/>
    <property type="match status" value="4"/>
</dbReference>
<dbReference type="SUPFAM" id="SSF69318">
    <property type="entry name" value="Integrin alpha N-terminal domain"/>
    <property type="match status" value="2"/>
</dbReference>
<dbReference type="GO" id="GO:0008305">
    <property type="term" value="C:integrin complex"/>
    <property type="evidence" value="ECO:0007669"/>
    <property type="project" value="InterPro"/>
</dbReference>
<evidence type="ECO:0000256" key="3">
    <source>
        <dbReference type="ARBA" id="ARBA00022801"/>
    </source>
</evidence>
<feature type="domain" description="Bacterial Ig-like" evidence="6">
    <location>
        <begin position="1337"/>
        <end position="1436"/>
    </location>
</feature>
<keyword evidence="2" id="KW-0677">Repeat</keyword>
<evidence type="ECO:0000256" key="1">
    <source>
        <dbReference type="ARBA" id="ARBA00022729"/>
    </source>
</evidence>
<feature type="domain" description="Bacterial Ig-like" evidence="6">
    <location>
        <begin position="921"/>
        <end position="1015"/>
    </location>
</feature>
<dbReference type="NCBIfam" id="NF033510">
    <property type="entry name" value="Ca_tandemer"/>
    <property type="match status" value="17"/>
</dbReference>
<dbReference type="InterPro" id="IPR044016">
    <property type="entry name" value="Big_13"/>
</dbReference>
<feature type="domain" description="Bacterial Ig-like" evidence="6">
    <location>
        <begin position="708"/>
        <end position="799"/>
    </location>
</feature>
<feature type="domain" description="Bacterial Ig-like" evidence="6">
    <location>
        <begin position="1235"/>
        <end position="1333"/>
    </location>
</feature>